<evidence type="ECO:0000256" key="10">
    <source>
        <dbReference type="ARBA" id="ARBA00048843"/>
    </source>
</evidence>
<keyword evidence="8" id="KW-0275">Fatty acid biosynthesis</keyword>
<evidence type="ECO:0000256" key="7">
    <source>
        <dbReference type="ARBA" id="ARBA00023098"/>
    </source>
</evidence>
<dbReference type="Gene3D" id="3.40.50.720">
    <property type="entry name" value="NAD(P)-binding Rossmann-like Domain"/>
    <property type="match status" value="1"/>
</dbReference>
<dbReference type="PANTHER" id="PTHR43981">
    <property type="entry name" value="ENOYL-[ACYL-CARRIER-PROTEIN] REDUCTASE, MITOCHONDRIAL"/>
    <property type="match status" value="1"/>
</dbReference>
<sequence>MKQIIYERFGPPSVVAQCQEVADPTSPSAWEVMVSIDSFPINPADLAMIRGQYGVLNQPPATIGMEAVGTVVEVGRSVSHLEVGNRVLLLANNNWATLRKVPASLTVKVPDDLDPLQLSMLKVSGMTAHWLTSQIEPIRDGELVVQNAPLSAVGRYVIQLAKARGFRTVNLVRRPEQIAETERLGGDINLLDEDGVDERLRSELNGQAIKLGLDAVAGESTDRIAACLADGGMIVNYGMLSVEPCRLNPMHTIFRNIQLTGFWLSKILNRLSAQERQSHILELVDLLASQKLHSDVDSVFSIDEISNAITRAEQPGRSGKVFISTNPADRTSPSEHIE</sequence>
<organism evidence="13 14">
    <name type="scientific">Neorhodopirellula pilleata</name>
    <dbReference type="NCBI Taxonomy" id="2714738"/>
    <lineage>
        <taxon>Bacteria</taxon>
        <taxon>Pseudomonadati</taxon>
        <taxon>Planctomycetota</taxon>
        <taxon>Planctomycetia</taxon>
        <taxon>Pirellulales</taxon>
        <taxon>Pirellulaceae</taxon>
        <taxon>Neorhodopirellula</taxon>
    </lineage>
</organism>
<dbReference type="Proteomes" id="UP000316213">
    <property type="component" value="Unassembled WGS sequence"/>
</dbReference>
<evidence type="ECO:0000256" key="8">
    <source>
        <dbReference type="ARBA" id="ARBA00023160"/>
    </source>
</evidence>
<dbReference type="SUPFAM" id="SSF50129">
    <property type="entry name" value="GroES-like"/>
    <property type="match status" value="1"/>
</dbReference>
<accession>A0A5C6A0M2</accession>
<keyword evidence="6 13" id="KW-0560">Oxidoreductase</keyword>
<comment type="similarity">
    <text evidence="1">Belongs to the zinc-containing alcohol dehydrogenase family. Quinone oxidoreductase subfamily.</text>
</comment>
<name>A0A5C6A0M2_9BACT</name>
<feature type="region of interest" description="Disordered" evidence="11">
    <location>
        <begin position="316"/>
        <end position="338"/>
    </location>
</feature>
<evidence type="ECO:0000259" key="12">
    <source>
        <dbReference type="SMART" id="SM00829"/>
    </source>
</evidence>
<keyword evidence="5" id="KW-0809">Transit peptide</keyword>
<dbReference type="GO" id="GO:0141148">
    <property type="term" value="F:enoyl-[acyl-carrier-protein] reductase (NADPH) activity"/>
    <property type="evidence" value="ECO:0007669"/>
    <property type="project" value="UniProtKB-EC"/>
</dbReference>
<gene>
    <name evidence="13" type="primary">qorA_2</name>
    <name evidence="13" type="ORF">Pla100_44360</name>
</gene>
<evidence type="ECO:0000313" key="13">
    <source>
        <dbReference type="EMBL" id="TWT93119.1"/>
    </source>
</evidence>
<comment type="caution">
    <text evidence="13">The sequence shown here is derived from an EMBL/GenBank/DDBJ whole genome shotgun (WGS) entry which is preliminary data.</text>
</comment>
<dbReference type="GO" id="GO:0006633">
    <property type="term" value="P:fatty acid biosynthetic process"/>
    <property type="evidence" value="ECO:0007669"/>
    <property type="project" value="UniProtKB-KW"/>
</dbReference>
<dbReference type="RefSeq" id="WP_146579940.1">
    <property type="nucleotide sequence ID" value="NZ_SJPM01000010.1"/>
</dbReference>
<keyword evidence="4" id="KW-0521">NADP</keyword>
<dbReference type="InterPro" id="IPR013154">
    <property type="entry name" value="ADH-like_N"/>
</dbReference>
<evidence type="ECO:0000256" key="2">
    <source>
        <dbReference type="ARBA" id="ARBA00022516"/>
    </source>
</evidence>
<keyword evidence="7" id="KW-0443">Lipid metabolism</keyword>
<proteinExistence type="inferred from homology"/>
<dbReference type="Gene3D" id="3.90.180.10">
    <property type="entry name" value="Medium-chain alcohol dehydrogenases, catalytic domain"/>
    <property type="match status" value="1"/>
</dbReference>
<evidence type="ECO:0000256" key="11">
    <source>
        <dbReference type="SAM" id="MobiDB-lite"/>
    </source>
</evidence>
<dbReference type="AlphaFoldDB" id="A0A5C6A0M2"/>
<dbReference type="CDD" id="cd05282">
    <property type="entry name" value="ETR_like"/>
    <property type="match status" value="1"/>
</dbReference>
<dbReference type="InterPro" id="IPR036291">
    <property type="entry name" value="NAD(P)-bd_dom_sf"/>
</dbReference>
<comment type="catalytic activity">
    <reaction evidence="10">
        <text>a 2,3-saturated acyl-[ACP] + NADP(+) = a (2E)-enoyl-[ACP] + NADPH + H(+)</text>
        <dbReference type="Rhea" id="RHEA:22564"/>
        <dbReference type="Rhea" id="RHEA-COMP:9925"/>
        <dbReference type="Rhea" id="RHEA-COMP:9926"/>
        <dbReference type="ChEBI" id="CHEBI:15378"/>
        <dbReference type="ChEBI" id="CHEBI:57783"/>
        <dbReference type="ChEBI" id="CHEBI:58349"/>
        <dbReference type="ChEBI" id="CHEBI:78784"/>
        <dbReference type="ChEBI" id="CHEBI:78785"/>
        <dbReference type="EC" id="1.3.1.104"/>
    </reaction>
</comment>
<evidence type="ECO:0000256" key="6">
    <source>
        <dbReference type="ARBA" id="ARBA00023002"/>
    </source>
</evidence>
<dbReference type="InterPro" id="IPR051034">
    <property type="entry name" value="Mito_Enoyl-ACP_Reductase"/>
</dbReference>
<reference evidence="13 14" key="1">
    <citation type="submission" date="2019-02" db="EMBL/GenBank/DDBJ databases">
        <title>Deep-cultivation of Planctomycetes and their phenomic and genomic characterization uncovers novel biology.</title>
        <authorList>
            <person name="Wiegand S."/>
            <person name="Jogler M."/>
            <person name="Boedeker C."/>
            <person name="Pinto D."/>
            <person name="Vollmers J."/>
            <person name="Rivas-Marin E."/>
            <person name="Kohn T."/>
            <person name="Peeters S.H."/>
            <person name="Heuer A."/>
            <person name="Rast P."/>
            <person name="Oberbeckmann S."/>
            <person name="Bunk B."/>
            <person name="Jeske O."/>
            <person name="Meyerdierks A."/>
            <person name="Storesund J.E."/>
            <person name="Kallscheuer N."/>
            <person name="Luecker S."/>
            <person name="Lage O.M."/>
            <person name="Pohl T."/>
            <person name="Merkel B.J."/>
            <person name="Hornburger P."/>
            <person name="Mueller R.-W."/>
            <person name="Bruemmer F."/>
            <person name="Labrenz M."/>
            <person name="Spormann A.M."/>
            <person name="Op Den Camp H."/>
            <person name="Overmann J."/>
            <person name="Amann R."/>
            <person name="Jetten M.S.M."/>
            <person name="Mascher T."/>
            <person name="Medema M.H."/>
            <person name="Devos D.P."/>
            <person name="Kaster A.-K."/>
            <person name="Ovreas L."/>
            <person name="Rohde M."/>
            <person name="Galperin M.Y."/>
            <person name="Jogler C."/>
        </authorList>
    </citation>
    <scope>NUCLEOTIDE SEQUENCE [LARGE SCALE GENOMIC DNA]</scope>
    <source>
        <strain evidence="13 14">Pla100</strain>
    </source>
</reference>
<dbReference type="InterPro" id="IPR013149">
    <property type="entry name" value="ADH-like_C"/>
</dbReference>
<dbReference type="InterPro" id="IPR011032">
    <property type="entry name" value="GroES-like_sf"/>
</dbReference>
<dbReference type="PANTHER" id="PTHR43981:SF2">
    <property type="entry name" value="ENOYL-[ACYL-CARRIER-PROTEIN] REDUCTASE, MITOCHONDRIAL"/>
    <property type="match status" value="1"/>
</dbReference>
<keyword evidence="2" id="KW-0444">Lipid biosynthesis</keyword>
<evidence type="ECO:0000256" key="3">
    <source>
        <dbReference type="ARBA" id="ARBA00022832"/>
    </source>
</evidence>
<dbReference type="Pfam" id="PF08240">
    <property type="entry name" value="ADH_N"/>
    <property type="match status" value="1"/>
</dbReference>
<keyword evidence="3" id="KW-0276">Fatty acid metabolism</keyword>
<dbReference type="SMART" id="SM00829">
    <property type="entry name" value="PKS_ER"/>
    <property type="match status" value="1"/>
</dbReference>
<keyword evidence="14" id="KW-1185">Reference proteome</keyword>
<dbReference type="OrthoDB" id="9787435at2"/>
<evidence type="ECO:0000313" key="14">
    <source>
        <dbReference type="Proteomes" id="UP000316213"/>
    </source>
</evidence>
<evidence type="ECO:0000256" key="4">
    <source>
        <dbReference type="ARBA" id="ARBA00022857"/>
    </source>
</evidence>
<evidence type="ECO:0000256" key="1">
    <source>
        <dbReference type="ARBA" id="ARBA00010371"/>
    </source>
</evidence>
<dbReference type="Pfam" id="PF00107">
    <property type="entry name" value="ADH_zinc_N"/>
    <property type="match status" value="1"/>
</dbReference>
<protein>
    <recommendedName>
        <fullName evidence="9">enoyl-[acyl-carrier-protein] reductase</fullName>
        <ecNumber evidence="9">1.3.1.104</ecNumber>
    </recommendedName>
</protein>
<dbReference type="SUPFAM" id="SSF51735">
    <property type="entry name" value="NAD(P)-binding Rossmann-fold domains"/>
    <property type="match status" value="1"/>
</dbReference>
<evidence type="ECO:0000256" key="5">
    <source>
        <dbReference type="ARBA" id="ARBA00022946"/>
    </source>
</evidence>
<dbReference type="EMBL" id="SJPM01000010">
    <property type="protein sequence ID" value="TWT93119.1"/>
    <property type="molecule type" value="Genomic_DNA"/>
</dbReference>
<dbReference type="InterPro" id="IPR020843">
    <property type="entry name" value="ER"/>
</dbReference>
<dbReference type="EC" id="1.3.1.104" evidence="9"/>
<feature type="domain" description="Enoyl reductase (ER)" evidence="12">
    <location>
        <begin position="10"/>
        <end position="323"/>
    </location>
</feature>
<evidence type="ECO:0000256" key="9">
    <source>
        <dbReference type="ARBA" id="ARBA00038963"/>
    </source>
</evidence>